<keyword evidence="5" id="KW-0720">Serine protease</keyword>
<evidence type="ECO:0000256" key="8">
    <source>
        <dbReference type="SAM" id="MobiDB-lite"/>
    </source>
</evidence>
<dbReference type="PROSITE" id="PS00135">
    <property type="entry name" value="TRYPSIN_SER"/>
    <property type="match status" value="1"/>
</dbReference>
<dbReference type="Proteomes" id="UP000807371">
    <property type="component" value="Unassembled WGS sequence"/>
</dbReference>
<keyword evidence="7" id="KW-1015">Disulfide bond</keyword>
<protein>
    <submittedName>
        <fullName evidence="11">S1 family peptidase</fullName>
    </submittedName>
</protein>
<evidence type="ECO:0000256" key="4">
    <source>
        <dbReference type="ARBA" id="ARBA00022801"/>
    </source>
</evidence>
<reference evidence="11 12" key="1">
    <citation type="submission" date="2020-09" db="EMBL/GenBank/DDBJ databases">
        <title>Biosynthesis of the nuclear factor of activated T cells inhibitor NFAT-133 and its congeners in Streptomyces pactum.</title>
        <authorList>
            <person name="Zhou W."/>
            <person name="Posri P."/>
            <person name="Abugrain M.E."/>
            <person name="Weisberg A.J."/>
            <person name="Chang J.H."/>
            <person name="Mahmud T."/>
        </authorList>
    </citation>
    <scope>NUCLEOTIDE SEQUENCE [LARGE SCALE GENOMIC DNA]</scope>
    <source>
        <strain evidence="11 12">ATCC 27456</strain>
    </source>
</reference>
<feature type="domain" description="Peptidase S1A alpha-lytic prodomain" evidence="10">
    <location>
        <begin position="135"/>
        <end position="188"/>
    </location>
</feature>
<feature type="compositionally biased region" description="Low complexity" evidence="8">
    <location>
        <begin position="8"/>
        <end position="21"/>
    </location>
</feature>
<feature type="region of interest" description="Disordered" evidence="8">
    <location>
        <begin position="1"/>
        <end position="29"/>
    </location>
</feature>
<dbReference type="Pfam" id="PF02983">
    <property type="entry name" value="Pro_Al_protease"/>
    <property type="match status" value="1"/>
</dbReference>
<organism evidence="11 12">
    <name type="scientific">Streptomyces pactum</name>
    <dbReference type="NCBI Taxonomy" id="68249"/>
    <lineage>
        <taxon>Bacteria</taxon>
        <taxon>Bacillati</taxon>
        <taxon>Actinomycetota</taxon>
        <taxon>Actinomycetes</taxon>
        <taxon>Kitasatosporales</taxon>
        <taxon>Streptomycetaceae</taxon>
        <taxon>Streptomyces</taxon>
    </lineage>
</organism>
<dbReference type="InterPro" id="IPR009003">
    <property type="entry name" value="Peptidase_S1_PA"/>
</dbReference>
<dbReference type="Gene3D" id="2.40.10.10">
    <property type="entry name" value="Trypsin-like serine proteases"/>
    <property type="match status" value="2"/>
</dbReference>
<dbReference type="InterPro" id="IPR001254">
    <property type="entry name" value="Trypsin_dom"/>
</dbReference>
<evidence type="ECO:0000259" key="10">
    <source>
        <dbReference type="Pfam" id="PF02983"/>
    </source>
</evidence>
<evidence type="ECO:0000313" key="12">
    <source>
        <dbReference type="Proteomes" id="UP000807371"/>
    </source>
</evidence>
<dbReference type="InterPro" id="IPR033116">
    <property type="entry name" value="TRYPSIN_SER"/>
</dbReference>
<name>A0ABS0NF43_9ACTN</name>
<evidence type="ECO:0000256" key="6">
    <source>
        <dbReference type="ARBA" id="ARBA00023145"/>
    </source>
</evidence>
<comment type="similarity">
    <text evidence="1">Belongs to the peptidase S1 family.</text>
</comment>
<dbReference type="SUPFAM" id="SSF50494">
    <property type="entry name" value="Trypsin-like serine proteases"/>
    <property type="match status" value="1"/>
</dbReference>
<evidence type="ECO:0000256" key="3">
    <source>
        <dbReference type="ARBA" id="ARBA00022729"/>
    </source>
</evidence>
<evidence type="ECO:0000313" key="11">
    <source>
        <dbReference type="EMBL" id="MBH5333816.1"/>
    </source>
</evidence>
<dbReference type="InterPro" id="IPR018114">
    <property type="entry name" value="TRYPSIN_HIS"/>
</dbReference>
<dbReference type="Pfam" id="PF00089">
    <property type="entry name" value="Trypsin"/>
    <property type="match status" value="1"/>
</dbReference>
<dbReference type="PRINTS" id="PR00861">
    <property type="entry name" value="ALYTICPTASE"/>
</dbReference>
<evidence type="ECO:0000256" key="2">
    <source>
        <dbReference type="ARBA" id="ARBA00022670"/>
    </source>
</evidence>
<keyword evidence="4" id="KW-0378">Hydrolase</keyword>
<gene>
    <name evidence="11" type="ORF">IHE55_02945</name>
</gene>
<accession>A0ABS0NF43</accession>
<dbReference type="PIRSF" id="PIRSF001134">
    <property type="entry name" value="Streptogrisin"/>
    <property type="match status" value="1"/>
</dbReference>
<comment type="caution">
    <text evidence="11">The sequence shown here is derived from an EMBL/GenBank/DDBJ whole genome shotgun (WGS) entry which is preliminary data.</text>
</comment>
<dbReference type="EMBL" id="JACYXC010000001">
    <property type="protein sequence ID" value="MBH5333816.1"/>
    <property type="molecule type" value="Genomic_DNA"/>
</dbReference>
<evidence type="ECO:0000256" key="1">
    <source>
        <dbReference type="ARBA" id="ARBA00007664"/>
    </source>
</evidence>
<evidence type="ECO:0000256" key="7">
    <source>
        <dbReference type="ARBA" id="ARBA00023157"/>
    </source>
</evidence>
<keyword evidence="3" id="KW-0732">Signal</keyword>
<evidence type="ECO:0000256" key="5">
    <source>
        <dbReference type="ARBA" id="ARBA00022825"/>
    </source>
</evidence>
<dbReference type="InterPro" id="IPR043504">
    <property type="entry name" value="Peptidase_S1_PA_chymotrypsin"/>
</dbReference>
<dbReference type="InterPro" id="IPR001316">
    <property type="entry name" value="Pept_S1A_streptogrisin"/>
</dbReference>
<dbReference type="PROSITE" id="PS00134">
    <property type="entry name" value="TRYPSIN_HIS"/>
    <property type="match status" value="1"/>
</dbReference>
<keyword evidence="2" id="KW-0645">Protease</keyword>
<feature type="domain" description="Peptidase S1" evidence="9">
    <location>
        <begin position="233"/>
        <end position="384"/>
    </location>
</feature>
<dbReference type="InterPro" id="IPR004236">
    <property type="entry name" value="Pept_S1_alpha_lytic"/>
</dbReference>
<dbReference type="CDD" id="cd21112">
    <property type="entry name" value="alphaLP-like"/>
    <property type="match status" value="1"/>
</dbReference>
<evidence type="ECO:0000259" key="9">
    <source>
        <dbReference type="Pfam" id="PF00089"/>
    </source>
</evidence>
<proteinExistence type="inferred from homology"/>
<keyword evidence="6" id="KW-0865">Zymogen</keyword>
<sequence length="393" mass="40573">MLCGSGWVVSRRSARSPSSRPVVHRRARPPPRRFELKRRSVRTRGAVTAGAGLVMLAAAALALPSASAAPGDDIPDPMTAVNAGQLATTLDDDLGSATAGSYYDPQERALVVNVTDEETADRVREAGGRPRVVKHSLASLDEARATLKDQAAIPGTAWAMDPRTNQVVVTADSSVTAENMRRLDTVVSSLGDRATVRRSAGTLRPLIAGGDAIWGAQARCSLGFNVLQDGEPYFLTAGHCTQLVESWSDARGGSEVALTEASSFPGDDYGLARYTADIAHPSAVNLYNGGVQEISEVGTAIVGQQVRRSGSTTGLHEGVVTAVNATVNYAEGTVEGLIATTVCAEAGDSGGPLFAGNTGLGLTSGGSGDCTSGGETFYQPLTEALEATGTELG</sequence>
<keyword evidence="12" id="KW-1185">Reference proteome</keyword>